<protein>
    <submittedName>
        <fullName evidence="6">RND family efflux transporter MFP subunit</fullName>
    </submittedName>
</protein>
<evidence type="ECO:0000256" key="1">
    <source>
        <dbReference type="ARBA" id="ARBA00009477"/>
    </source>
</evidence>
<feature type="domain" description="CzcB-like barrel-sandwich hybrid" evidence="5">
    <location>
        <begin position="112"/>
        <end position="248"/>
    </location>
</feature>
<dbReference type="InterPro" id="IPR051909">
    <property type="entry name" value="MFP_Cation_Efflux"/>
</dbReference>
<keyword evidence="7" id="KW-1185">Reference proteome</keyword>
<organism evidence="6 7">
    <name type="scientific">Hallella colorans</name>
    <dbReference type="NCBI Taxonomy" id="1703337"/>
    <lineage>
        <taxon>Bacteria</taxon>
        <taxon>Pseudomonadati</taxon>
        <taxon>Bacteroidota</taxon>
        <taxon>Bacteroidia</taxon>
        <taxon>Bacteroidales</taxon>
        <taxon>Prevotellaceae</taxon>
        <taxon>Hallella</taxon>
    </lineage>
</organism>
<feature type="region of interest" description="Disordered" evidence="3">
    <location>
        <begin position="43"/>
        <end position="65"/>
    </location>
</feature>
<proteinExistence type="inferred from homology"/>
<evidence type="ECO:0000256" key="3">
    <source>
        <dbReference type="SAM" id="MobiDB-lite"/>
    </source>
</evidence>
<dbReference type="InterPro" id="IPR006143">
    <property type="entry name" value="RND_pump_MFP"/>
</dbReference>
<evidence type="ECO:0000259" key="5">
    <source>
        <dbReference type="Pfam" id="PF25973"/>
    </source>
</evidence>
<dbReference type="InterPro" id="IPR058792">
    <property type="entry name" value="Beta-barrel_RND_2"/>
</dbReference>
<dbReference type="Gene3D" id="2.40.30.170">
    <property type="match status" value="1"/>
</dbReference>
<comment type="caution">
    <text evidence="6">The sequence shown here is derived from an EMBL/GenBank/DDBJ whole genome shotgun (WGS) entry which is preliminary data.</text>
</comment>
<dbReference type="Pfam" id="PF25973">
    <property type="entry name" value="BSH_CzcB"/>
    <property type="match status" value="1"/>
</dbReference>
<dbReference type="Gene3D" id="2.40.50.100">
    <property type="match status" value="1"/>
</dbReference>
<dbReference type="GO" id="GO:0022857">
    <property type="term" value="F:transmembrane transporter activity"/>
    <property type="evidence" value="ECO:0007669"/>
    <property type="project" value="InterPro"/>
</dbReference>
<dbReference type="GO" id="GO:0060003">
    <property type="term" value="P:copper ion export"/>
    <property type="evidence" value="ECO:0007669"/>
    <property type="project" value="TreeGrafter"/>
</dbReference>
<gene>
    <name evidence="6" type="ORF">C7379_10498</name>
</gene>
<dbReference type="PANTHER" id="PTHR30097">
    <property type="entry name" value="CATION EFFLUX SYSTEM PROTEIN CUSB"/>
    <property type="match status" value="1"/>
</dbReference>
<dbReference type="AlphaFoldDB" id="A0A2U0UIT9"/>
<dbReference type="GO" id="GO:0016020">
    <property type="term" value="C:membrane"/>
    <property type="evidence" value="ECO:0007669"/>
    <property type="project" value="InterPro"/>
</dbReference>
<evidence type="ECO:0000313" key="7">
    <source>
        <dbReference type="Proteomes" id="UP000245870"/>
    </source>
</evidence>
<evidence type="ECO:0000256" key="2">
    <source>
        <dbReference type="ARBA" id="ARBA00022448"/>
    </source>
</evidence>
<sequence length="419" mass="45097">MATRKIFEIPKKTMRKYTKTKWGLLAALAIGLTVMAFKNKAPREENEIESTRETAPSHEGHGTEATLTPEQMSAAGVTTGNMERKELTATLKANGQLMVPNTNKASASTLYSGVVKSLLVQVGDHVSRGQVVATVSNPEFVEQQKDLLAIKGKLAMAEQELKRQKTLRESDAGTGRNLQQALAELRVLRAERAALEKQVRLMGIAPATLTNANMRTTLVVRAPISGTVSNVYATVGSYIDPSKPVMDMVDNSSLHLDLQIFERDLPKVRIGQTVHFTITNNPVDEYDATVYSIGSSFSGQSKTVAVHCRVKGNKQGLIDGMNVTGIVSLTRATTPAVPTTAVVEDSGRDYVFVVKGAASTNSGKRGATTFKKVEVIRGTTEAGYCAVTPVADLPANARIATRGAYFINAKLVNAGEHDH</sequence>
<dbReference type="NCBIfam" id="TIGR01730">
    <property type="entry name" value="RND_mfp"/>
    <property type="match status" value="1"/>
</dbReference>
<evidence type="ECO:0000259" key="4">
    <source>
        <dbReference type="Pfam" id="PF25954"/>
    </source>
</evidence>
<dbReference type="Proteomes" id="UP000245870">
    <property type="component" value="Unassembled WGS sequence"/>
</dbReference>
<dbReference type="InterPro" id="IPR058647">
    <property type="entry name" value="BSH_CzcB-like"/>
</dbReference>
<dbReference type="SUPFAM" id="SSF111369">
    <property type="entry name" value="HlyD-like secretion proteins"/>
    <property type="match status" value="1"/>
</dbReference>
<dbReference type="EMBL" id="QENY01000004">
    <property type="protein sequence ID" value="PVX57481.1"/>
    <property type="molecule type" value="Genomic_DNA"/>
</dbReference>
<dbReference type="Gene3D" id="2.40.420.20">
    <property type="match status" value="1"/>
</dbReference>
<feature type="compositionally biased region" description="Basic and acidic residues" evidence="3">
    <location>
        <begin position="43"/>
        <end position="62"/>
    </location>
</feature>
<comment type="similarity">
    <text evidence="1">Belongs to the membrane fusion protein (MFP) (TC 8.A.1) family.</text>
</comment>
<accession>A0A2U0UIT9</accession>
<keyword evidence="2" id="KW-0813">Transport</keyword>
<reference evidence="6 7" key="1">
    <citation type="submission" date="2018-05" db="EMBL/GenBank/DDBJ databases">
        <title>Genomic Encyclopedia of Type Strains, Phase IV (KMG-IV): sequencing the most valuable type-strain genomes for metagenomic binning, comparative biology and taxonomic classification.</title>
        <authorList>
            <person name="Goeker M."/>
        </authorList>
    </citation>
    <scope>NUCLEOTIDE SEQUENCE [LARGE SCALE GENOMIC DNA]</scope>
    <source>
        <strain evidence="6 7">DSM 100333</strain>
    </source>
</reference>
<dbReference type="GO" id="GO:0030313">
    <property type="term" value="C:cell envelope"/>
    <property type="evidence" value="ECO:0007669"/>
    <property type="project" value="TreeGrafter"/>
</dbReference>
<feature type="domain" description="CusB-like beta-barrel" evidence="4">
    <location>
        <begin position="256"/>
        <end position="324"/>
    </location>
</feature>
<evidence type="ECO:0000313" key="6">
    <source>
        <dbReference type="EMBL" id="PVX57481.1"/>
    </source>
</evidence>
<dbReference type="PANTHER" id="PTHR30097:SF4">
    <property type="entry name" value="SLR6042 PROTEIN"/>
    <property type="match status" value="1"/>
</dbReference>
<name>A0A2U0UIT9_9BACT</name>
<dbReference type="Pfam" id="PF25954">
    <property type="entry name" value="Beta-barrel_RND_2"/>
    <property type="match status" value="1"/>
</dbReference>
<dbReference type="GO" id="GO:0015679">
    <property type="term" value="P:plasma membrane copper ion transport"/>
    <property type="evidence" value="ECO:0007669"/>
    <property type="project" value="TreeGrafter"/>
</dbReference>